<keyword evidence="3" id="KW-1185">Reference proteome</keyword>
<dbReference type="RefSeq" id="WP_270149844.1">
    <property type="nucleotide sequence ID" value="NZ_CP115450.1"/>
</dbReference>
<sequence length="42" mass="4305">MRRTHPRRAVLAACPALAAGPLLSAAPAQGRQPIPDTQIACG</sequence>
<feature type="signal peptide" evidence="1">
    <location>
        <begin position="1"/>
        <end position="18"/>
    </location>
</feature>
<evidence type="ECO:0000313" key="3">
    <source>
        <dbReference type="Proteomes" id="UP001212821"/>
    </source>
</evidence>
<keyword evidence="1" id="KW-0732">Signal</keyword>
<gene>
    <name evidence="2" type="ORF">O1G21_36485</name>
</gene>
<accession>A0ABY7QDI7</accession>
<protein>
    <submittedName>
        <fullName evidence="2">Uncharacterized protein</fullName>
    </submittedName>
</protein>
<organism evidence="2 3">
    <name type="scientific">Kitasatospora cathayae</name>
    <dbReference type="NCBI Taxonomy" id="3004092"/>
    <lineage>
        <taxon>Bacteria</taxon>
        <taxon>Bacillati</taxon>
        <taxon>Actinomycetota</taxon>
        <taxon>Actinomycetes</taxon>
        <taxon>Kitasatosporales</taxon>
        <taxon>Streptomycetaceae</taxon>
        <taxon>Kitasatospora</taxon>
    </lineage>
</organism>
<evidence type="ECO:0000256" key="1">
    <source>
        <dbReference type="SAM" id="SignalP"/>
    </source>
</evidence>
<evidence type="ECO:0000313" key="2">
    <source>
        <dbReference type="EMBL" id="WBP90824.1"/>
    </source>
</evidence>
<proteinExistence type="predicted"/>
<reference evidence="3" key="1">
    <citation type="submission" date="2022-12" db="EMBL/GenBank/DDBJ databases">
        <authorList>
            <person name="Mo P."/>
        </authorList>
    </citation>
    <scope>NUCLEOTIDE SEQUENCE [LARGE SCALE GENOMIC DNA]</scope>
    <source>
        <strain evidence="3">HUAS 3-15</strain>
    </source>
</reference>
<feature type="chain" id="PRO_5046094238" evidence="1">
    <location>
        <begin position="19"/>
        <end position="42"/>
    </location>
</feature>
<dbReference type="Proteomes" id="UP001212821">
    <property type="component" value="Chromosome"/>
</dbReference>
<dbReference type="EMBL" id="CP115450">
    <property type="protein sequence ID" value="WBP90824.1"/>
    <property type="molecule type" value="Genomic_DNA"/>
</dbReference>
<name>A0ABY7QDI7_9ACTN</name>